<dbReference type="InterPro" id="IPR013151">
    <property type="entry name" value="Immunoglobulin_dom"/>
</dbReference>
<dbReference type="AlphaFoldDB" id="T1HBE4"/>
<dbReference type="InterPro" id="IPR013783">
    <property type="entry name" value="Ig-like_fold"/>
</dbReference>
<dbReference type="PANTHER" id="PTHR21261">
    <property type="entry name" value="BEAT PROTEIN"/>
    <property type="match status" value="1"/>
</dbReference>
<sequence length="226" mass="25668">MRESEEAVQDLIKLKTVVEKRVTTFVSLFFSYSITYYVQRGDPDDSISGSWGIVSVFCLKNVVLVVPTVVKAGTTLHLACKYELDGAPLYSVKFYQGDQEFYRYVPKDAPPTKVFPLPAVQVDIYESNSSVVTLNDVQKELTGVYKCEVSADAPLFHTVIRSSHLVVVEEPREQPVIRVEKIKYVLGERIRANCTSRFGFPAANLTFYINNIKVLYIKTLYHHLQN</sequence>
<dbReference type="EMBL" id="ACPB03012367">
    <property type="status" value="NOT_ANNOTATED_CDS"/>
    <property type="molecule type" value="Genomic_DNA"/>
</dbReference>
<dbReference type="SUPFAM" id="SSF48726">
    <property type="entry name" value="Immunoglobulin"/>
    <property type="match status" value="1"/>
</dbReference>
<evidence type="ECO:0000313" key="1">
    <source>
        <dbReference type="EnsemblMetazoa" id="RPRC001354-PA"/>
    </source>
</evidence>
<dbReference type="Proteomes" id="UP000015103">
    <property type="component" value="Unassembled WGS sequence"/>
</dbReference>
<dbReference type="InterPro" id="IPR007110">
    <property type="entry name" value="Ig-like_dom"/>
</dbReference>
<dbReference type="PROSITE" id="PS50835">
    <property type="entry name" value="IG_LIKE"/>
    <property type="match status" value="1"/>
</dbReference>
<dbReference type="PANTHER" id="PTHR21261:SF17">
    <property type="entry name" value="BEAT VI"/>
    <property type="match status" value="1"/>
</dbReference>
<dbReference type="HOGENOM" id="CLU_1226158_0_0_1"/>
<dbReference type="Gene3D" id="2.60.40.10">
    <property type="entry name" value="Immunoglobulins"/>
    <property type="match status" value="1"/>
</dbReference>
<reference evidence="1" key="1">
    <citation type="submission" date="2015-05" db="UniProtKB">
        <authorList>
            <consortium name="EnsemblMetazoa"/>
        </authorList>
    </citation>
    <scope>IDENTIFICATION</scope>
</reference>
<organism evidence="1 2">
    <name type="scientific">Rhodnius prolixus</name>
    <name type="common">Triatomid bug</name>
    <dbReference type="NCBI Taxonomy" id="13249"/>
    <lineage>
        <taxon>Eukaryota</taxon>
        <taxon>Metazoa</taxon>
        <taxon>Ecdysozoa</taxon>
        <taxon>Arthropoda</taxon>
        <taxon>Hexapoda</taxon>
        <taxon>Insecta</taxon>
        <taxon>Pterygota</taxon>
        <taxon>Neoptera</taxon>
        <taxon>Paraneoptera</taxon>
        <taxon>Hemiptera</taxon>
        <taxon>Heteroptera</taxon>
        <taxon>Panheteroptera</taxon>
        <taxon>Cimicomorpha</taxon>
        <taxon>Reduviidae</taxon>
        <taxon>Triatominae</taxon>
        <taxon>Rhodnius</taxon>
    </lineage>
</organism>
<evidence type="ECO:0000313" key="2">
    <source>
        <dbReference type="Proteomes" id="UP000015103"/>
    </source>
</evidence>
<dbReference type="eggNOG" id="ENOG502S2FU">
    <property type="taxonomic scope" value="Eukaryota"/>
</dbReference>
<keyword evidence="2" id="KW-1185">Reference proteome</keyword>
<dbReference type="VEuPathDB" id="VectorBase:RPRC001354"/>
<proteinExistence type="predicted"/>
<dbReference type="EnsemblMetazoa" id="RPRC001354-RA">
    <property type="protein sequence ID" value="RPRC001354-PA"/>
    <property type="gene ID" value="RPRC001354"/>
</dbReference>
<dbReference type="Pfam" id="PF00047">
    <property type="entry name" value="ig"/>
    <property type="match status" value="1"/>
</dbReference>
<name>T1HBE4_RHOPR</name>
<dbReference type="InterPro" id="IPR036179">
    <property type="entry name" value="Ig-like_dom_sf"/>
</dbReference>
<dbReference type="OMA" id="ANIRWYI"/>
<protein>
    <submittedName>
        <fullName evidence="1">Ig-like domain-containing protein</fullName>
    </submittedName>
</protein>
<dbReference type="InParanoid" id="T1HBE4"/>
<dbReference type="STRING" id="13249.T1HBE4"/>
<dbReference type="FunFam" id="2.60.40.10:FF:000437">
    <property type="entry name" value="Beat-IIIc, isoform A"/>
    <property type="match status" value="1"/>
</dbReference>
<accession>T1HBE4</accession>